<evidence type="ECO:0000313" key="1">
    <source>
        <dbReference type="EMBL" id="CQD16784.1"/>
    </source>
</evidence>
<dbReference type="RefSeq" id="WP_244275284.1">
    <property type="nucleotide sequence ID" value="NZ_CTEC01000002.1"/>
</dbReference>
<dbReference type="AlphaFoldDB" id="A0A0U1DHX8"/>
<dbReference type="EMBL" id="CTEC01000002">
    <property type="protein sequence ID" value="CQD16784.1"/>
    <property type="molecule type" value="Genomic_DNA"/>
</dbReference>
<accession>A0A0U1DHX8</accession>
<keyword evidence="2" id="KW-1185">Reference proteome</keyword>
<reference evidence="2" key="1">
    <citation type="submission" date="2015-03" db="EMBL/GenBank/DDBJ databases">
        <authorList>
            <person name="Urmite Genomes"/>
        </authorList>
    </citation>
    <scope>NUCLEOTIDE SEQUENCE [LARGE SCALE GENOMIC DNA]</scope>
    <source>
        <strain evidence="2">CSUR P1344</strain>
    </source>
</reference>
<dbReference type="SUPFAM" id="SSF54427">
    <property type="entry name" value="NTF2-like"/>
    <property type="match status" value="1"/>
</dbReference>
<evidence type="ECO:0008006" key="3">
    <source>
        <dbReference type="Google" id="ProtNLM"/>
    </source>
</evidence>
<proteinExistence type="predicted"/>
<name>A0A0U1DHX8_9MYCO</name>
<dbReference type="Gene3D" id="3.10.450.50">
    <property type="match status" value="1"/>
</dbReference>
<protein>
    <recommendedName>
        <fullName evidence="3">SnoaL-like domain-containing protein</fullName>
    </recommendedName>
</protein>
<sequence length="105" mass="11584">MFNERNPQRRSEAIARTYAANVQWTDDEGVISGHDALNSKASELQKTLHGLRFIKAGGVRKTRGLGFLAWKLCGPDGQAVASGFDVAEISDDLILRLWTLLDPTE</sequence>
<dbReference type="Proteomes" id="UP000199601">
    <property type="component" value="Unassembled WGS sequence"/>
</dbReference>
<organism evidence="1 2">
    <name type="scientific">Mycobacterium europaeum</name>
    <dbReference type="NCBI Taxonomy" id="761804"/>
    <lineage>
        <taxon>Bacteria</taxon>
        <taxon>Bacillati</taxon>
        <taxon>Actinomycetota</taxon>
        <taxon>Actinomycetes</taxon>
        <taxon>Mycobacteriales</taxon>
        <taxon>Mycobacteriaceae</taxon>
        <taxon>Mycobacterium</taxon>
        <taxon>Mycobacterium simiae complex</taxon>
    </lineage>
</organism>
<dbReference type="InterPro" id="IPR032710">
    <property type="entry name" value="NTF2-like_dom_sf"/>
</dbReference>
<evidence type="ECO:0000313" key="2">
    <source>
        <dbReference type="Proteomes" id="UP000199601"/>
    </source>
</evidence>
<gene>
    <name evidence="1" type="ORF">BN000_03572</name>
</gene>